<organism evidence="3">
    <name type="scientific">Mycobacterium xenopi 4042</name>
    <dbReference type="NCBI Taxonomy" id="1299334"/>
    <lineage>
        <taxon>Bacteria</taxon>
        <taxon>Bacillati</taxon>
        <taxon>Actinomycetota</taxon>
        <taxon>Actinomycetes</taxon>
        <taxon>Mycobacteriales</taxon>
        <taxon>Mycobacteriaceae</taxon>
        <taxon>Mycobacterium</taxon>
    </lineage>
</organism>
<reference evidence="3" key="1">
    <citation type="submission" date="2014-01" db="EMBL/GenBank/DDBJ databases">
        <authorList>
            <person name="Brown-Elliot B."/>
            <person name="Wallace R."/>
            <person name="Lenaerts A."/>
            <person name="Ordway D."/>
            <person name="DeGroote M.A."/>
            <person name="Parker T."/>
            <person name="Sizemore C."/>
            <person name="Tallon L.J."/>
            <person name="Sadzewicz L.K."/>
            <person name="Sengamalay N."/>
            <person name="Fraser C.M."/>
            <person name="Hine E."/>
            <person name="Shefchek K.A."/>
            <person name="Das S.P."/>
            <person name="Tettelin H."/>
        </authorList>
    </citation>
    <scope>NUCLEOTIDE SEQUENCE [LARGE SCALE GENOMIC DNA]</scope>
    <source>
        <strain evidence="3">4042</strain>
    </source>
</reference>
<keyword evidence="1" id="KW-1133">Transmembrane helix</keyword>
<dbReference type="EMBL" id="JAOB01000013">
    <property type="protein sequence ID" value="EUA68839.1"/>
    <property type="molecule type" value="Genomic_DNA"/>
</dbReference>
<sequence length="40" mass="4033">MDNSCTGYPSSSNRCGRVALVGLGVILATASVAPTSYSEP</sequence>
<dbReference type="EMBL" id="JAOB01000001">
    <property type="protein sequence ID" value="EUA85045.1"/>
    <property type="molecule type" value="Genomic_DNA"/>
</dbReference>
<feature type="transmembrane region" description="Helical" evidence="1">
    <location>
        <begin position="18"/>
        <end position="37"/>
    </location>
</feature>
<evidence type="ECO:0000256" key="1">
    <source>
        <dbReference type="SAM" id="Phobius"/>
    </source>
</evidence>
<name>X8EYV7_MYCXE</name>
<keyword evidence="1" id="KW-0812">Transmembrane</keyword>
<comment type="caution">
    <text evidence="3">The sequence shown here is derived from an EMBL/GenBank/DDBJ whole genome shotgun (WGS) entry which is preliminary data.</text>
</comment>
<protein>
    <submittedName>
        <fullName evidence="3">Uncharacterized protein</fullName>
    </submittedName>
</protein>
<keyword evidence="1" id="KW-0472">Membrane</keyword>
<evidence type="ECO:0000313" key="3">
    <source>
        <dbReference type="EMBL" id="EUA85045.1"/>
    </source>
</evidence>
<accession>X8EYV7</accession>
<evidence type="ECO:0000313" key="2">
    <source>
        <dbReference type="EMBL" id="EUA68839.1"/>
    </source>
</evidence>
<gene>
    <name evidence="2" type="ORF">I553_2027</name>
    <name evidence="3" type="ORF">I553_2808</name>
</gene>
<proteinExistence type="predicted"/>
<dbReference type="AlphaFoldDB" id="X8EYV7"/>